<dbReference type="InterPro" id="IPR036864">
    <property type="entry name" value="Zn2-C6_fun-type_DNA-bd_sf"/>
</dbReference>
<keyword evidence="6" id="KW-0539">Nucleus</keyword>
<dbReference type="SUPFAM" id="SSF57701">
    <property type="entry name" value="Zn2/Cys6 DNA-binding domain"/>
    <property type="match status" value="1"/>
</dbReference>
<feature type="region of interest" description="Disordered" evidence="7">
    <location>
        <begin position="238"/>
        <end position="266"/>
    </location>
</feature>
<name>A0AAD9S3T8_PHOAM</name>
<reference evidence="9" key="1">
    <citation type="submission" date="2023-06" db="EMBL/GenBank/DDBJ databases">
        <authorList>
            <person name="Noh H."/>
        </authorList>
    </citation>
    <scope>NUCLEOTIDE SEQUENCE</scope>
    <source>
        <strain evidence="9">DUCC20226</strain>
    </source>
</reference>
<keyword evidence="5" id="KW-0804">Transcription</keyword>
<evidence type="ECO:0000256" key="3">
    <source>
        <dbReference type="ARBA" id="ARBA00023015"/>
    </source>
</evidence>
<evidence type="ECO:0000256" key="1">
    <source>
        <dbReference type="ARBA" id="ARBA00022723"/>
    </source>
</evidence>
<dbReference type="Pfam" id="PF00172">
    <property type="entry name" value="Zn_clus"/>
    <property type="match status" value="1"/>
</dbReference>
<dbReference type="GO" id="GO:0000981">
    <property type="term" value="F:DNA-binding transcription factor activity, RNA polymerase II-specific"/>
    <property type="evidence" value="ECO:0007669"/>
    <property type="project" value="InterPro"/>
</dbReference>
<dbReference type="Proteomes" id="UP001265746">
    <property type="component" value="Unassembled WGS sequence"/>
</dbReference>
<keyword evidence="4" id="KW-0238">DNA-binding</keyword>
<evidence type="ECO:0000256" key="6">
    <source>
        <dbReference type="ARBA" id="ARBA00023242"/>
    </source>
</evidence>
<dbReference type="EMBL" id="JAUJFL010000011">
    <property type="protein sequence ID" value="KAK2596319.1"/>
    <property type="molecule type" value="Genomic_DNA"/>
</dbReference>
<feature type="domain" description="Zn(2)-C6 fungal-type" evidence="8">
    <location>
        <begin position="32"/>
        <end position="61"/>
    </location>
</feature>
<dbReference type="GO" id="GO:0008270">
    <property type="term" value="F:zinc ion binding"/>
    <property type="evidence" value="ECO:0007669"/>
    <property type="project" value="InterPro"/>
</dbReference>
<evidence type="ECO:0000256" key="4">
    <source>
        <dbReference type="ARBA" id="ARBA00023125"/>
    </source>
</evidence>
<organism evidence="9 10">
    <name type="scientific">Phomopsis amygdali</name>
    <name type="common">Fusicoccum amygdali</name>
    <dbReference type="NCBI Taxonomy" id="1214568"/>
    <lineage>
        <taxon>Eukaryota</taxon>
        <taxon>Fungi</taxon>
        <taxon>Dikarya</taxon>
        <taxon>Ascomycota</taxon>
        <taxon>Pezizomycotina</taxon>
        <taxon>Sordariomycetes</taxon>
        <taxon>Sordariomycetidae</taxon>
        <taxon>Diaporthales</taxon>
        <taxon>Diaporthaceae</taxon>
        <taxon>Diaporthe</taxon>
    </lineage>
</organism>
<keyword evidence="10" id="KW-1185">Reference proteome</keyword>
<accession>A0AAD9S3T8</accession>
<dbReference type="Pfam" id="PF11951">
    <property type="entry name" value="Fungal_trans_2"/>
    <property type="match status" value="1"/>
</dbReference>
<keyword evidence="3" id="KW-0805">Transcription regulation</keyword>
<feature type="compositionally biased region" description="Gly residues" evidence="7">
    <location>
        <begin position="248"/>
        <end position="260"/>
    </location>
</feature>
<evidence type="ECO:0000256" key="2">
    <source>
        <dbReference type="ARBA" id="ARBA00022833"/>
    </source>
</evidence>
<dbReference type="CDD" id="cd00067">
    <property type="entry name" value="GAL4"/>
    <property type="match status" value="1"/>
</dbReference>
<evidence type="ECO:0000313" key="9">
    <source>
        <dbReference type="EMBL" id="KAK2596319.1"/>
    </source>
</evidence>
<evidence type="ECO:0000259" key="8">
    <source>
        <dbReference type="Pfam" id="PF00172"/>
    </source>
</evidence>
<keyword evidence="2" id="KW-0862">Zinc</keyword>
<evidence type="ECO:0000256" key="7">
    <source>
        <dbReference type="SAM" id="MobiDB-lite"/>
    </source>
</evidence>
<dbReference type="AlphaFoldDB" id="A0AAD9S3T8"/>
<keyword evidence="1" id="KW-0479">Metal-binding</keyword>
<gene>
    <name evidence="9" type="ORF">N8I77_013215</name>
</gene>
<comment type="caution">
    <text evidence="9">The sequence shown here is derived from an EMBL/GenBank/DDBJ whole genome shotgun (WGS) entry which is preliminary data.</text>
</comment>
<dbReference type="PANTHER" id="PTHR36206:SF12">
    <property type="entry name" value="ASPERCRYPTIN BIOSYNTHESIS CLUSTER-SPECIFIC TRANSCRIPTION REGULATOR ATNN-RELATED"/>
    <property type="match status" value="1"/>
</dbReference>
<dbReference type="GO" id="GO:0003677">
    <property type="term" value="F:DNA binding"/>
    <property type="evidence" value="ECO:0007669"/>
    <property type="project" value="UniProtKB-KW"/>
</dbReference>
<dbReference type="PANTHER" id="PTHR36206">
    <property type="entry name" value="ASPERCRYPTIN BIOSYNTHESIS CLUSTER-SPECIFIC TRANSCRIPTION REGULATOR ATNN-RELATED"/>
    <property type="match status" value="1"/>
</dbReference>
<evidence type="ECO:0000256" key="5">
    <source>
        <dbReference type="ARBA" id="ARBA00023163"/>
    </source>
</evidence>
<evidence type="ECO:0000313" key="10">
    <source>
        <dbReference type="Proteomes" id="UP001265746"/>
    </source>
</evidence>
<protein>
    <recommendedName>
        <fullName evidence="8">Zn(2)-C6 fungal-type domain-containing protein</fullName>
    </recommendedName>
</protein>
<proteinExistence type="predicted"/>
<dbReference type="InterPro" id="IPR052360">
    <property type="entry name" value="Transcr_Regulatory_Proteins"/>
</dbReference>
<dbReference type="InterPro" id="IPR021858">
    <property type="entry name" value="Fun_TF"/>
</dbReference>
<sequence>MVSKQTSNAPKGPKRTRAKFPKVRTGCLTWIRHKKCDEAKPTCQRCRDYGYKCDGYDQAIQPRCPKQKPQDKSKSQAMVVSKQGTDLLQTFNTLGEVYGSYTEKSLFFHVNHCTVKDLIGYSPSLSSFWHDYVLPIGHAISPVRHALISLGASHKAFLLRHNPYVLSTEKQSYDSFAIQQYNKAIAGLTPIMADPSSIDVQAILICCLIFVCIDNLNGRNAVALRHLRAGSHLLGSLQDPSPASMADTGGGETEGGGEGGDCSPPGQLTKQSCDFDTLCGLSDMFERLGLDTSILIEDRLIHHHKFSSPTDDPTQGPFLSSSTARHELRRIDVDFHNFWFPPDGDSWCASAEDCESGEAEAERWAERCAELEKDPKYQELCDRFDRWVSRFDQYFESLNHTPVPEAEFKEAMVLSLQKKVWVAMLNESPCCDAALDRPYFEDILLQTDLVMPIVGGATHPVFSFEADIVPPVAFVASCCQDKDLRIRAIAMLRSINRIEGAWDSQRLADLYEVDLVTGKCHGEAKLFENVDGWGVPMLGEVLCKRPGAQGPTE</sequence>
<dbReference type="InterPro" id="IPR001138">
    <property type="entry name" value="Zn2Cys6_DnaBD"/>
</dbReference>